<dbReference type="InterPro" id="IPR029058">
    <property type="entry name" value="AB_hydrolase_fold"/>
</dbReference>
<proteinExistence type="predicted"/>
<evidence type="ECO:0000313" key="4">
    <source>
        <dbReference type="Proteomes" id="UP000183810"/>
    </source>
</evidence>
<feature type="region of interest" description="Disordered" evidence="1">
    <location>
        <begin position="1"/>
        <end position="30"/>
    </location>
</feature>
<dbReference type="EMBL" id="CP018082">
    <property type="protein sequence ID" value="APE32661.1"/>
    <property type="molecule type" value="Genomic_DNA"/>
</dbReference>
<dbReference type="SUPFAM" id="SSF53474">
    <property type="entry name" value="alpha/beta-Hydrolases"/>
    <property type="match status" value="1"/>
</dbReference>
<dbReference type="PANTHER" id="PTHR46438">
    <property type="entry name" value="ALPHA/BETA-HYDROLASES SUPERFAMILY PROTEIN"/>
    <property type="match status" value="1"/>
</dbReference>
<dbReference type="Proteomes" id="UP000183810">
    <property type="component" value="Chromosome"/>
</dbReference>
<accession>A0A1J0VKX8</accession>
<evidence type="ECO:0000313" key="3">
    <source>
        <dbReference type="EMBL" id="APE32661.1"/>
    </source>
</evidence>
<dbReference type="PANTHER" id="PTHR46438:SF11">
    <property type="entry name" value="LIPASE-RELATED"/>
    <property type="match status" value="1"/>
</dbReference>
<keyword evidence="4" id="KW-1185">Reference proteome</keyword>
<evidence type="ECO:0000259" key="2">
    <source>
        <dbReference type="Pfam" id="PF00561"/>
    </source>
</evidence>
<dbReference type="AlphaFoldDB" id="A0A1J0VKX8"/>
<protein>
    <recommendedName>
        <fullName evidence="2">AB hydrolase-1 domain-containing protein</fullName>
    </recommendedName>
</protein>
<dbReference type="InterPro" id="IPR000073">
    <property type="entry name" value="AB_hydrolase_1"/>
</dbReference>
<gene>
    <name evidence="3" type="ORF">BOX37_00185</name>
</gene>
<dbReference type="GO" id="GO:0003824">
    <property type="term" value="F:catalytic activity"/>
    <property type="evidence" value="ECO:0007669"/>
    <property type="project" value="UniProtKB-ARBA"/>
</dbReference>
<feature type="domain" description="AB hydrolase-1" evidence="2">
    <location>
        <begin position="55"/>
        <end position="285"/>
    </location>
</feature>
<name>A0A1J0VKX8_9NOCA</name>
<organism evidence="3 4">
    <name type="scientific">Nocardia mangyaensis</name>
    <dbReference type="NCBI Taxonomy" id="2213200"/>
    <lineage>
        <taxon>Bacteria</taxon>
        <taxon>Bacillati</taxon>
        <taxon>Actinomycetota</taxon>
        <taxon>Actinomycetes</taxon>
        <taxon>Mycobacteriales</taxon>
        <taxon>Nocardiaceae</taxon>
        <taxon>Nocardia</taxon>
    </lineage>
</organism>
<dbReference type="Pfam" id="PF00561">
    <property type="entry name" value="Abhydrolase_1"/>
    <property type="match status" value="1"/>
</dbReference>
<sequence>MESSRASNPDGDDHALDPDGGGPGPARRDTVTVRTTHGDVAVHLSGRFPGAAPGLLLLHANPGDHRDFDPIVATLGKTWAIAAVDWPGYGESTVTDLDAITVEALGEIAEQVVEALTDNGFRTFTVLGNSVGGYAAVRLAQRVEARVRGLVLVQPAGFAPRNLLSRGLFRVMARPGVARRAVVPCARMYLGSARNAGLRPILERAEAIPRDPTRLAVYRRLWRTLDDPRVDLPAAGPLLPDLPVLVVWGRNDPINPWLLNRRGIARALPHAEVAVLAARHEPFAETPGRFLDAVRAFLTARTETPS</sequence>
<evidence type="ECO:0000256" key="1">
    <source>
        <dbReference type="SAM" id="MobiDB-lite"/>
    </source>
</evidence>
<reference evidence="3" key="1">
    <citation type="submission" date="2016-11" db="EMBL/GenBank/DDBJ databases">
        <authorList>
            <person name="Jaros S."/>
            <person name="Januszkiewicz K."/>
            <person name="Wedrychowicz H."/>
        </authorList>
    </citation>
    <scope>NUCLEOTIDE SEQUENCE [LARGE SCALE GENOMIC DNA]</scope>
    <source>
        <strain evidence="3">Y48</strain>
    </source>
</reference>
<dbReference type="PRINTS" id="PR00111">
    <property type="entry name" value="ABHYDROLASE"/>
</dbReference>
<dbReference type="Gene3D" id="3.40.50.1820">
    <property type="entry name" value="alpha/beta hydrolase"/>
    <property type="match status" value="1"/>
</dbReference>
<dbReference type="KEGG" id="nsl:BOX37_00185"/>
<dbReference type="RefSeq" id="WP_071925680.1">
    <property type="nucleotide sequence ID" value="NZ_CP018082.1"/>
</dbReference>